<proteinExistence type="inferred from homology"/>
<evidence type="ECO:0000313" key="10">
    <source>
        <dbReference type="Proteomes" id="UP001166304"/>
    </source>
</evidence>
<comment type="similarity">
    <text evidence="7">Belongs to the binding-protein-dependent transport system permease family.</text>
</comment>
<feature type="domain" description="ABC transmembrane type-1" evidence="8">
    <location>
        <begin position="66"/>
        <end position="245"/>
    </location>
</feature>
<dbReference type="Gene3D" id="1.10.3720.10">
    <property type="entry name" value="MetI-like"/>
    <property type="match status" value="1"/>
</dbReference>
<feature type="transmembrane region" description="Helical" evidence="7">
    <location>
        <begin position="21"/>
        <end position="40"/>
    </location>
</feature>
<dbReference type="EMBL" id="JAHQXE010000004">
    <property type="protein sequence ID" value="MBV0902669.1"/>
    <property type="molecule type" value="Genomic_DNA"/>
</dbReference>
<dbReference type="Proteomes" id="UP001166304">
    <property type="component" value="Unassembled WGS sequence"/>
</dbReference>
<dbReference type="InterPro" id="IPR000515">
    <property type="entry name" value="MetI-like"/>
</dbReference>
<dbReference type="InterPro" id="IPR035906">
    <property type="entry name" value="MetI-like_sf"/>
</dbReference>
<comment type="subcellular location">
    <subcellularLocation>
        <location evidence="1 7">Cell membrane</location>
        <topology evidence="1 7">Multi-pass membrane protein</topology>
    </subcellularLocation>
</comment>
<comment type="caution">
    <text evidence="9">The sequence shown here is derived from an EMBL/GenBank/DDBJ whole genome shotgun (WGS) entry which is preliminary data.</text>
</comment>
<evidence type="ECO:0000256" key="4">
    <source>
        <dbReference type="ARBA" id="ARBA00022692"/>
    </source>
</evidence>
<evidence type="ECO:0000256" key="1">
    <source>
        <dbReference type="ARBA" id="ARBA00004651"/>
    </source>
</evidence>
<dbReference type="SUPFAM" id="SSF161098">
    <property type="entry name" value="MetI-like"/>
    <property type="match status" value="1"/>
</dbReference>
<sequence>MSTATAIERRLPSLFEVSRRLVSLAGLVLVWTAISSVGLIGGLPGPVAALTALVALLGNPIIHESVSISLLHILGSFVIAAVIGVPLGLLIGWKTVVHDLVFPSLEILRPVPPIAWIPLTILVLPSMRSSIMFITFLGAFFPILLNTIQGVHDIEPDYVRAIESLGGTSTDVFRNVIYPGALPSIHTGLVIGMGLAWVNLVAAEMVADEGIGRFVWVSYTSGNFENIVASVILIGALGYASSEVIRFVGRWQLSWTQLDD</sequence>
<evidence type="ECO:0000256" key="2">
    <source>
        <dbReference type="ARBA" id="ARBA00022448"/>
    </source>
</evidence>
<keyword evidence="5 7" id="KW-1133">Transmembrane helix</keyword>
<dbReference type="PROSITE" id="PS50928">
    <property type="entry name" value="ABC_TM1"/>
    <property type="match status" value="1"/>
</dbReference>
<feature type="transmembrane region" description="Helical" evidence="7">
    <location>
        <begin position="46"/>
        <end position="63"/>
    </location>
</feature>
<keyword evidence="6 7" id="KW-0472">Membrane</keyword>
<feature type="transmembrane region" description="Helical" evidence="7">
    <location>
        <begin position="70"/>
        <end position="93"/>
    </location>
</feature>
<name>A0AA41G3A7_9EURY</name>
<keyword evidence="3" id="KW-1003">Cell membrane</keyword>
<evidence type="ECO:0000256" key="3">
    <source>
        <dbReference type="ARBA" id="ARBA00022475"/>
    </source>
</evidence>
<evidence type="ECO:0000259" key="8">
    <source>
        <dbReference type="PROSITE" id="PS50928"/>
    </source>
</evidence>
<evidence type="ECO:0000256" key="5">
    <source>
        <dbReference type="ARBA" id="ARBA00022989"/>
    </source>
</evidence>
<dbReference type="RefSeq" id="WP_162414248.1">
    <property type="nucleotide sequence ID" value="NZ_JAHQXE010000004.1"/>
</dbReference>
<feature type="transmembrane region" description="Helical" evidence="7">
    <location>
        <begin position="113"/>
        <end position="145"/>
    </location>
</feature>
<evidence type="ECO:0000313" key="9">
    <source>
        <dbReference type="EMBL" id="MBV0902669.1"/>
    </source>
</evidence>
<dbReference type="GO" id="GO:0055085">
    <property type="term" value="P:transmembrane transport"/>
    <property type="evidence" value="ECO:0007669"/>
    <property type="project" value="InterPro"/>
</dbReference>
<dbReference type="CDD" id="cd06261">
    <property type="entry name" value="TM_PBP2"/>
    <property type="match status" value="1"/>
</dbReference>
<reference evidence="9" key="1">
    <citation type="submission" date="2021-06" db="EMBL/GenBank/DDBJ databases">
        <title>New haloarchaea isolates fom saline soil.</title>
        <authorList>
            <person name="Duran-Viseras A."/>
            <person name="Sanchez-Porro C.S."/>
            <person name="Ventosa A."/>
        </authorList>
    </citation>
    <scope>NUCLEOTIDE SEQUENCE</scope>
    <source>
        <strain evidence="9">JCM 18369</strain>
    </source>
</reference>
<dbReference type="Pfam" id="PF00528">
    <property type="entry name" value="BPD_transp_1"/>
    <property type="match status" value="1"/>
</dbReference>
<feature type="transmembrane region" description="Helical" evidence="7">
    <location>
        <begin position="188"/>
        <end position="207"/>
    </location>
</feature>
<evidence type="ECO:0000256" key="6">
    <source>
        <dbReference type="ARBA" id="ARBA00023136"/>
    </source>
</evidence>
<keyword evidence="2 7" id="KW-0813">Transport</keyword>
<accession>A0AA41G3A7</accession>
<evidence type="ECO:0000256" key="7">
    <source>
        <dbReference type="RuleBase" id="RU363032"/>
    </source>
</evidence>
<protein>
    <submittedName>
        <fullName evidence="9">ABC transporter permease</fullName>
    </submittedName>
</protein>
<keyword evidence="10" id="KW-1185">Reference proteome</keyword>
<dbReference type="GO" id="GO:0005886">
    <property type="term" value="C:plasma membrane"/>
    <property type="evidence" value="ECO:0007669"/>
    <property type="project" value="UniProtKB-SubCell"/>
</dbReference>
<gene>
    <name evidence="9" type="ORF">KTS37_12820</name>
</gene>
<dbReference type="PANTHER" id="PTHR30151:SF0">
    <property type="entry name" value="ABC TRANSPORTER PERMEASE PROTEIN MJ0413-RELATED"/>
    <property type="match status" value="1"/>
</dbReference>
<dbReference type="AlphaFoldDB" id="A0AA41G3A7"/>
<keyword evidence="4 7" id="KW-0812">Transmembrane</keyword>
<organism evidence="9 10">
    <name type="scientific">Haloarcula salina</name>
    <dbReference type="NCBI Taxonomy" id="1429914"/>
    <lineage>
        <taxon>Archaea</taxon>
        <taxon>Methanobacteriati</taxon>
        <taxon>Methanobacteriota</taxon>
        <taxon>Stenosarchaea group</taxon>
        <taxon>Halobacteria</taxon>
        <taxon>Halobacteriales</taxon>
        <taxon>Haloarculaceae</taxon>
        <taxon>Haloarcula</taxon>
    </lineage>
</organism>
<dbReference type="PANTHER" id="PTHR30151">
    <property type="entry name" value="ALKANE SULFONATE ABC TRANSPORTER-RELATED, MEMBRANE SUBUNIT"/>
    <property type="match status" value="1"/>
</dbReference>